<reference evidence="1" key="1">
    <citation type="journal article" date="2021" name="Proc. Natl. Acad. Sci. U.S.A.">
        <title>A Catalog of Tens of Thousands of Viruses from Human Metagenomes Reveals Hidden Associations with Chronic Diseases.</title>
        <authorList>
            <person name="Tisza M.J."/>
            <person name="Buck C.B."/>
        </authorList>
    </citation>
    <scope>NUCLEOTIDE SEQUENCE</scope>
    <source>
        <strain evidence="1">CtZ2t4</strain>
    </source>
</reference>
<proteinExistence type="predicted"/>
<protein>
    <submittedName>
        <fullName evidence="1">POTRA domain TamA domain 1</fullName>
    </submittedName>
</protein>
<dbReference type="EMBL" id="BK032664">
    <property type="protein sequence ID" value="DAF53778.1"/>
    <property type="molecule type" value="Genomic_DNA"/>
</dbReference>
<name>A0A8S5ST87_9CAUD</name>
<organism evidence="1">
    <name type="scientific">Myoviridae sp. ctZ2t4</name>
    <dbReference type="NCBI Taxonomy" id="2827693"/>
    <lineage>
        <taxon>Viruses</taxon>
        <taxon>Duplodnaviria</taxon>
        <taxon>Heunggongvirae</taxon>
        <taxon>Uroviricota</taxon>
        <taxon>Caudoviricetes</taxon>
    </lineage>
</organism>
<evidence type="ECO:0000313" key="1">
    <source>
        <dbReference type="EMBL" id="DAF53778.1"/>
    </source>
</evidence>
<sequence>MIFLLASEKILDGLRDQGYYIEKIGEWYK</sequence>
<accession>A0A8S5ST87</accession>